<dbReference type="InterPro" id="IPR011990">
    <property type="entry name" value="TPR-like_helical_dom_sf"/>
</dbReference>
<evidence type="ECO:0000256" key="1">
    <source>
        <dbReference type="ARBA" id="ARBA00022737"/>
    </source>
</evidence>
<keyword evidence="2 3" id="KW-0802">TPR repeat</keyword>
<evidence type="ECO:0000313" key="6">
    <source>
        <dbReference type="Proteomes" id="UP001212841"/>
    </source>
</evidence>
<evidence type="ECO:0000256" key="3">
    <source>
        <dbReference type="PROSITE-ProRule" id="PRU00339"/>
    </source>
</evidence>
<dbReference type="Pfam" id="PF13431">
    <property type="entry name" value="TPR_17"/>
    <property type="match status" value="1"/>
</dbReference>
<dbReference type="InterPro" id="IPR039226">
    <property type="entry name" value="Ski3/TTC37"/>
</dbReference>
<dbReference type="EMBL" id="JADGJD010000023">
    <property type="protein sequence ID" value="KAJ3056720.1"/>
    <property type="molecule type" value="Genomic_DNA"/>
</dbReference>
<dbReference type="PANTHER" id="PTHR15704">
    <property type="entry name" value="SUPERKILLER 3 PROTEIN-RELATED"/>
    <property type="match status" value="1"/>
</dbReference>
<protein>
    <submittedName>
        <fullName evidence="5">Superkiller protein 3</fullName>
    </submittedName>
</protein>
<dbReference type="GO" id="GO:0055087">
    <property type="term" value="C:Ski complex"/>
    <property type="evidence" value="ECO:0007669"/>
    <property type="project" value="InterPro"/>
</dbReference>
<evidence type="ECO:0000313" key="5">
    <source>
        <dbReference type="EMBL" id="KAJ3056720.1"/>
    </source>
</evidence>
<dbReference type="Gene3D" id="1.25.40.10">
    <property type="entry name" value="Tetratricopeptide repeat domain"/>
    <property type="match status" value="4"/>
</dbReference>
<gene>
    <name evidence="5" type="primary">SKI3</name>
    <name evidence="5" type="ORF">HK097_004873</name>
</gene>
<reference evidence="5" key="1">
    <citation type="submission" date="2020-05" db="EMBL/GenBank/DDBJ databases">
        <title>Phylogenomic resolution of chytrid fungi.</title>
        <authorList>
            <person name="Stajich J.E."/>
            <person name="Amses K."/>
            <person name="Simmons R."/>
            <person name="Seto K."/>
            <person name="Myers J."/>
            <person name="Bonds A."/>
            <person name="Quandt C.A."/>
            <person name="Barry K."/>
            <person name="Liu P."/>
            <person name="Grigoriev I."/>
            <person name="Longcore J.E."/>
            <person name="James T.Y."/>
        </authorList>
    </citation>
    <scope>NUCLEOTIDE SEQUENCE</scope>
    <source>
        <strain evidence="5">JEL0318</strain>
    </source>
</reference>
<dbReference type="PANTHER" id="PTHR15704:SF7">
    <property type="entry name" value="SUPERKILLER COMPLEX PROTEIN 3"/>
    <property type="match status" value="1"/>
</dbReference>
<organism evidence="5 6">
    <name type="scientific">Rhizophlyctis rosea</name>
    <dbReference type="NCBI Taxonomy" id="64517"/>
    <lineage>
        <taxon>Eukaryota</taxon>
        <taxon>Fungi</taxon>
        <taxon>Fungi incertae sedis</taxon>
        <taxon>Chytridiomycota</taxon>
        <taxon>Chytridiomycota incertae sedis</taxon>
        <taxon>Chytridiomycetes</taxon>
        <taxon>Rhizophlyctidales</taxon>
        <taxon>Rhizophlyctidaceae</taxon>
        <taxon>Rhizophlyctis</taxon>
    </lineage>
</organism>
<dbReference type="SMART" id="SM00028">
    <property type="entry name" value="TPR"/>
    <property type="match status" value="13"/>
</dbReference>
<name>A0AAD5SK19_9FUNG</name>
<sequence>MSAKALLKSAREAIGAKNFSQAQEYCQQILESDESNYNALVFLGVAEEKLNNAAASEKAYRKAVEANPTSVLAYQGLASLFEKVENPNALAETWEKLRELHLEGKDGKKCLDTTQKLIDLYERTNQRRKAIDTLHALLPDSGYVEVLTGLDLPPPIETYWRIARLQEKEDEVFATREVQNRRQRLGADPLDVIKAKVEKEVVLTSQLDEVYNKIVELERERGTDVTEVTSKLLVFLQRKLPHVAPERKDELRNKLRTRAEECVSQNLQIPLAYEILLECQNVDAHGYDLSLLTSARDLGESNYIGLLASGYLKWKDGSDLNDILEDLIAGVDTNPSTLFGYHVLAAVYVQHEEYESGVDCANKARSNAFQRSEAFGEVLDRVLLSIDLNLARANLHLGPKNLQTSLGIYKNILSQDSSNLTALQGLGLALAQSDKYDESIRCFEKVLRLDPASHSAKAHMGWVQFQRGQHEEALEWLKQAVEAKQEAVYVYRIGRVYWAMGGQYRTDKTYAQTNLLQAAKLNPRFGPAFTYMGHYYAEVENDRVRALKCYQRAVSLSVTDEEAAKALSRMYLENKDAGSAKAVLTRFVGASPRAVWAYRQLGTVALVEGEYMEAISNFQALLRIDTKDLLSWEGLGEAYGHEGKFQAALKAFARAIELDESSVFAHYSVAQLKLKLGLYAEAAEGFRQTNALASKRNEGKVHMPSVKALLDSLIALAKECYLKGAYGECLGCLGEAVRVGVGAKEFARGMQSFVKVLGDVCIAYRLFVPALVGGVEMGVVEAFGTWVENEIQRFGMRRIESGVEDLPGNGAEAGLDKILKVAVDAYQLAIGLCSAAGTKEAKDLAAAYWHDLGLAFFYRWDLRSGKGGEGKGNQLLALAVRSARVALGTHSGNDVFWNALGVYTLGSDPKISQHAFIRAIECNSRNPAPWSNLGFLYLINGDLDLANQAFGKSQFVDPDWSVAWLGQAYIAEKLGSSEAFELYEHAHELGGESEFEINYSYAVQRYRRALSHGHRDAALYSTATFCLLKFIERRKDDAAALNLLGLVLERQGQFLRAVEAFNDSLHALESPLHATSIEHPSKLRKVLENLARSLCAAGRYNESASTYARLAELGGSDALASVGAGIALYFDGRLQESLAAFEVALRDVEGGEKEGKDGGGNGGHGKEASLGRRMSVDVFKDKEGKREGSEVRREGTSRERSANRRSLEVKKV</sequence>
<dbReference type="Proteomes" id="UP001212841">
    <property type="component" value="Unassembled WGS sequence"/>
</dbReference>
<dbReference type="Pfam" id="PF13432">
    <property type="entry name" value="TPR_16"/>
    <property type="match status" value="4"/>
</dbReference>
<proteinExistence type="predicted"/>
<keyword evidence="6" id="KW-1185">Reference proteome</keyword>
<dbReference type="SUPFAM" id="SSF48452">
    <property type="entry name" value="TPR-like"/>
    <property type="match status" value="5"/>
</dbReference>
<dbReference type="AlphaFoldDB" id="A0AAD5SK19"/>
<feature type="repeat" description="TPR" evidence="3">
    <location>
        <begin position="420"/>
        <end position="453"/>
    </location>
</feature>
<dbReference type="InterPro" id="IPR019734">
    <property type="entry name" value="TPR_rpt"/>
</dbReference>
<comment type="caution">
    <text evidence="5">The sequence shown here is derived from an EMBL/GenBank/DDBJ whole genome shotgun (WGS) entry which is preliminary data.</text>
</comment>
<evidence type="ECO:0000256" key="4">
    <source>
        <dbReference type="SAM" id="MobiDB-lite"/>
    </source>
</evidence>
<feature type="repeat" description="TPR" evidence="3">
    <location>
        <begin position="595"/>
        <end position="628"/>
    </location>
</feature>
<feature type="region of interest" description="Disordered" evidence="4">
    <location>
        <begin position="1151"/>
        <end position="1212"/>
    </location>
</feature>
<dbReference type="PROSITE" id="PS50005">
    <property type="entry name" value="TPR"/>
    <property type="match status" value="4"/>
</dbReference>
<keyword evidence="1" id="KW-0677">Repeat</keyword>
<dbReference type="GO" id="GO:0006401">
    <property type="term" value="P:RNA catabolic process"/>
    <property type="evidence" value="ECO:0007669"/>
    <property type="project" value="InterPro"/>
</dbReference>
<feature type="repeat" description="TPR" evidence="3">
    <location>
        <begin position="927"/>
        <end position="960"/>
    </location>
</feature>
<accession>A0AAD5SK19</accession>
<feature type="repeat" description="TPR" evidence="3">
    <location>
        <begin position="629"/>
        <end position="662"/>
    </location>
</feature>
<evidence type="ECO:0000256" key="2">
    <source>
        <dbReference type="ARBA" id="ARBA00022803"/>
    </source>
</evidence>
<feature type="compositionally biased region" description="Basic and acidic residues" evidence="4">
    <location>
        <begin position="1164"/>
        <end position="1212"/>
    </location>
</feature>